<name>A0ACC2H8F6_DALPE</name>
<proteinExistence type="predicted"/>
<evidence type="ECO:0000313" key="1">
    <source>
        <dbReference type="EMBL" id="KAJ8012030.1"/>
    </source>
</evidence>
<dbReference type="EMBL" id="CM055732">
    <property type="protein sequence ID" value="KAJ8012030.1"/>
    <property type="molecule type" value="Genomic_DNA"/>
</dbReference>
<accession>A0ACC2H8F6</accession>
<keyword evidence="2" id="KW-1185">Reference proteome</keyword>
<gene>
    <name evidence="1" type="ORF">DPEC_G00064460</name>
</gene>
<dbReference type="Proteomes" id="UP001157502">
    <property type="component" value="Chromosome 5"/>
</dbReference>
<sequence length="93" mass="10244">MALLHQSSRIHTTVEIMVETTDPVEAHPEIQHLGGLHTFQATSWGAPQRTVKETDVIEDQLKRNIRGTNTPMSPRQPLASSSSRSSAQLLSSD</sequence>
<reference evidence="1" key="1">
    <citation type="submission" date="2021-05" db="EMBL/GenBank/DDBJ databases">
        <authorList>
            <person name="Pan Q."/>
            <person name="Jouanno E."/>
            <person name="Zahm M."/>
            <person name="Klopp C."/>
            <person name="Cabau C."/>
            <person name="Louis A."/>
            <person name="Berthelot C."/>
            <person name="Parey E."/>
            <person name="Roest Crollius H."/>
            <person name="Montfort J."/>
            <person name="Robinson-Rechavi M."/>
            <person name="Bouchez O."/>
            <person name="Lampietro C."/>
            <person name="Lopez Roques C."/>
            <person name="Donnadieu C."/>
            <person name="Postlethwait J."/>
            <person name="Bobe J."/>
            <person name="Dillon D."/>
            <person name="Chandos A."/>
            <person name="von Hippel F."/>
            <person name="Guiguen Y."/>
        </authorList>
    </citation>
    <scope>NUCLEOTIDE SEQUENCE</scope>
    <source>
        <strain evidence="1">YG-Jan2019</strain>
    </source>
</reference>
<evidence type="ECO:0000313" key="2">
    <source>
        <dbReference type="Proteomes" id="UP001157502"/>
    </source>
</evidence>
<comment type="caution">
    <text evidence="1">The sequence shown here is derived from an EMBL/GenBank/DDBJ whole genome shotgun (WGS) entry which is preliminary data.</text>
</comment>
<organism evidence="1 2">
    <name type="scientific">Dallia pectoralis</name>
    <name type="common">Alaska blackfish</name>
    <dbReference type="NCBI Taxonomy" id="75939"/>
    <lineage>
        <taxon>Eukaryota</taxon>
        <taxon>Metazoa</taxon>
        <taxon>Chordata</taxon>
        <taxon>Craniata</taxon>
        <taxon>Vertebrata</taxon>
        <taxon>Euteleostomi</taxon>
        <taxon>Actinopterygii</taxon>
        <taxon>Neopterygii</taxon>
        <taxon>Teleostei</taxon>
        <taxon>Protacanthopterygii</taxon>
        <taxon>Esociformes</taxon>
        <taxon>Umbridae</taxon>
        <taxon>Dallia</taxon>
    </lineage>
</organism>
<protein>
    <submittedName>
        <fullName evidence="1">Uncharacterized protein</fullName>
    </submittedName>
</protein>